<feature type="compositionally biased region" description="Polar residues" evidence="1">
    <location>
        <begin position="698"/>
        <end position="717"/>
    </location>
</feature>
<feature type="compositionally biased region" description="Polar residues" evidence="1">
    <location>
        <begin position="177"/>
        <end position="188"/>
    </location>
</feature>
<protein>
    <submittedName>
        <fullName evidence="2">Uncharacterized protein</fullName>
    </submittedName>
</protein>
<organism evidence="2 3">
    <name type="scientific">Stegodyphus mimosarum</name>
    <name type="common">African social velvet spider</name>
    <dbReference type="NCBI Taxonomy" id="407821"/>
    <lineage>
        <taxon>Eukaryota</taxon>
        <taxon>Metazoa</taxon>
        <taxon>Ecdysozoa</taxon>
        <taxon>Arthropoda</taxon>
        <taxon>Chelicerata</taxon>
        <taxon>Arachnida</taxon>
        <taxon>Araneae</taxon>
        <taxon>Araneomorphae</taxon>
        <taxon>Entelegynae</taxon>
        <taxon>Eresoidea</taxon>
        <taxon>Eresidae</taxon>
        <taxon>Stegodyphus</taxon>
    </lineage>
</organism>
<evidence type="ECO:0000313" key="2">
    <source>
        <dbReference type="EMBL" id="KFM62306.1"/>
    </source>
</evidence>
<proteinExistence type="predicted"/>
<feature type="compositionally biased region" description="Polar residues" evidence="1">
    <location>
        <begin position="726"/>
        <end position="736"/>
    </location>
</feature>
<reference evidence="2 3" key="1">
    <citation type="submission" date="2013-11" db="EMBL/GenBank/DDBJ databases">
        <title>Genome sequencing of Stegodyphus mimosarum.</title>
        <authorList>
            <person name="Bechsgaard J."/>
        </authorList>
    </citation>
    <scope>NUCLEOTIDE SEQUENCE [LARGE SCALE GENOMIC DNA]</scope>
</reference>
<feature type="compositionally biased region" description="Low complexity" evidence="1">
    <location>
        <begin position="139"/>
        <end position="152"/>
    </location>
</feature>
<feature type="compositionally biased region" description="Polar residues" evidence="1">
    <location>
        <begin position="153"/>
        <end position="163"/>
    </location>
</feature>
<keyword evidence="3" id="KW-1185">Reference proteome</keyword>
<sequence>MASVGSNMSKSKEASPDPDEKSRISVPFPAKESFAKTEEGTEMKLDFNFQSGLEQLTDEKASRNSNSNSHLPNKTMNIGRSMEVSAGAPVGVQSPISPSADDLNLKIQSVKKVWENDPPLPTVMEHPQTASEENTCPTSYGSFSSGSDPSASVYNTSVDTSSQTRKDAVESAEISFRESSPLQQSCANSGLPKNIDHNVSSVKSHIQLAQHNAMAGPHCAGPLSPPLMGGLETMTGIRTIAGLASSVQVAGIPAIPSPPTVLFNSSQPMPQTGMYQPLQMDSRQTPAAAVAAAMVQFSQSPHGYAPLGTYGLSHQPPPNPQLSNAYGQQSLFVQPPATHQGQDIYSSNQYRVQPPYPQSQHISSNQVLGAQQNIASSHLLGSQLVQTRPTAGPSPAAPHLQNLHGLQAVQPAPQTSYFSTSAQPQTANYYHQPPATPGSPMQQQPQYPSHQSYGSQSALNVLPQTATVTPNFRNFGSHQYKAPNSVMNNIVPEAASLRSTTRSPTIDVATNRNMFGVSTAGSTTMNTTPVAAVPPMSSSAVGKIGQPQGNALPTNRINSATGKTSQYSLPQSQQPYYPFGQQKFSHVQSSTVRAPQVLFPNVVRNSHHQQLPAVAAAASNLHYPPPIQRPGPAVAQAASQPPPKIAIRPQGSVLVPGGKLTSAQQAKLRAEAVQQTHMFFAQSKTGKHEENVPSILSQEKSNMQGSSVQKLSIANTGSEEEKEKQCVSSTSDTPVSNEGKDTNDGGDLPAGEE</sequence>
<dbReference type="OMA" id="MEPNICK"/>
<feature type="compositionally biased region" description="Basic and acidic residues" evidence="1">
    <location>
        <begin position="10"/>
        <end position="23"/>
    </location>
</feature>
<feature type="region of interest" description="Disordered" evidence="1">
    <location>
        <begin position="1"/>
        <end position="80"/>
    </location>
</feature>
<dbReference type="Proteomes" id="UP000054359">
    <property type="component" value="Unassembled WGS sequence"/>
</dbReference>
<dbReference type="STRING" id="407821.A0A087TB17"/>
<dbReference type="EMBL" id="KK114381">
    <property type="protein sequence ID" value="KFM62306.1"/>
    <property type="molecule type" value="Genomic_DNA"/>
</dbReference>
<feature type="compositionally biased region" description="Low complexity" evidence="1">
    <location>
        <begin position="438"/>
        <end position="455"/>
    </location>
</feature>
<feature type="region of interest" description="Disordered" evidence="1">
    <location>
        <begin position="116"/>
        <end position="196"/>
    </location>
</feature>
<feature type="compositionally biased region" description="Polar residues" evidence="1">
    <location>
        <begin position="128"/>
        <end position="138"/>
    </location>
</feature>
<name>A0A087TB17_STEMI</name>
<gene>
    <name evidence="2" type="ORF">X975_26565</name>
</gene>
<feature type="compositionally biased region" description="Polar residues" evidence="1">
    <location>
        <begin position="417"/>
        <end position="429"/>
    </location>
</feature>
<feature type="compositionally biased region" description="Polar residues" evidence="1">
    <location>
        <begin position="63"/>
        <end position="78"/>
    </location>
</feature>
<feature type="region of interest" description="Disordered" evidence="1">
    <location>
        <begin position="417"/>
        <end position="455"/>
    </location>
</feature>
<feature type="region of interest" description="Disordered" evidence="1">
    <location>
        <begin position="698"/>
        <end position="753"/>
    </location>
</feature>
<evidence type="ECO:0000313" key="3">
    <source>
        <dbReference type="Proteomes" id="UP000054359"/>
    </source>
</evidence>
<dbReference type="AlphaFoldDB" id="A0A087TB17"/>
<accession>A0A087TB17</accession>
<dbReference type="OrthoDB" id="1939715at2759"/>
<evidence type="ECO:0000256" key="1">
    <source>
        <dbReference type="SAM" id="MobiDB-lite"/>
    </source>
</evidence>
<feature type="non-terminal residue" evidence="2">
    <location>
        <position position="753"/>
    </location>
</feature>
<feature type="compositionally biased region" description="Basic and acidic residues" evidence="1">
    <location>
        <begin position="33"/>
        <end position="45"/>
    </location>
</feature>